<evidence type="ECO:0000313" key="3">
    <source>
        <dbReference type="Proteomes" id="UP000092668"/>
    </source>
</evidence>
<dbReference type="Proteomes" id="UP000466523">
    <property type="component" value="Unassembled WGS sequence"/>
</dbReference>
<dbReference type="AlphaFoldDB" id="A0A1B8SM10"/>
<dbReference type="EMBL" id="JAACYR010000073">
    <property type="protein sequence ID" value="NDJ91043.1"/>
    <property type="molecule type" value="Genomic_DNA"/>
</dbReference>
<comment type="caution">
    <text evidence="2">The sequence shown here is derived from an EMBL/GenBank/DDBJ whole genome shotgun (WGS) entry which is preliminary data.</text>
</comment>
<dbReference type="InterPro" id="IPR049457">
    <property type="entry name" value="Emfourin"/>
</dbReference>
<accession>A0A1B8SM10</accession>
<dbReference type="STRING" id="354243.BST28_17805"/>
<evidence type="ECO:0000313" key="4">
    <source>
        <dbReference type="Proteomes" id="UP000466523"/>
    </source>
</evidence>
<dbReference type="PATRIC" id="fig|354243.3.peg.468"/>
<dbReference type="EMBL" id="LFOE01000001">
    <property type="protein sequence ID" value="OBY33734.1"/>
    <property type="molecule type" value="Genomic_DNA"/>
</dbReference>
<organism evidence="2 3">
    <name type="scientific">Mycolicibacter kumamotonensis</name>
    <dbReference type="NCBI Taxonomy" id="354243"/>
    <lineage>
        <taxon>Bacteria</taxon>
        <taxon>Bacillati</taxon>
        <taxon>Actinomycetota</taxon>
        <taxon>Actinomycetes</taxon>
        <taxon>Mycobacteriales</taxon>
        <taxon>Mycobacteriaceae</taxon>
        <taxon>Mycolicibacter</taxon>
    </lineage>
</organism>
<dbReference type="Proteomes" id="UP000092668">
    <property type="component" value="Unassembled WGS sequence"/>
</dbReference>
<reference evidence="1 4" key="2">
    <citation type="submission" date="2020-01" db="EMBL/GenBank/DDBJ databases">
        <authorList>
            <person name="Sanchez-Estrada R."/>
            <person name="Gonzalez-Y-Merchand J.A."/>
            <person name="Rivera-Gutierrez S."/>
        </authorList>
    </citation>
    <scope>NUCLEOTIDE SEQUENCE [LARGE SCALE GENOMIC DNA]</scope>
    <source>
        <strain evidence="1 4">CST 7247</strain>
    </source>
</reference>
<dbReference type="OrthoDB" id="8450971at2"/>
<protein>
    <submittedName>
        <fullName evidence="2">Uncharacterized protein</fullName>
    </submittedName>
</protein>
<evidence type="ECO:0000313" key="2">
    <source>
        <dbReference type="EMBL" id="OBY33734.1"/>
    </source>
</evidence>
<gene>
    <name evidence="2" type="ORF">ACT18_02215</name>
    <name evidence="1" type="ORF">GWR20_18130</name>
</gene>
<reference evidence="2 3" key="1">
    <citation type="submission" date="2015-06" db="EMBL/GenBank/DDBJ databases">
        <title>Genome sequence of Mycobacterium kumamotonense strain Roo.</title>
        <authorList>
            <person name="Greninger A.L."/>
            <person name="Cunningham G."/>
            <person name="Miller S."/>
        </authorList>
    </citation>
    <scope>NUCLEOTIDE SEQUENCE [LARGE SCALE GENOMIC DNA]</scope>
    <source>
        <strain evidence="2 3">Roo</strain>
    </source>
</reference>
<dbReference type="RefSeq" id="WP_019737360.1">
    <property type="nucleotide sequence ID" value="NZ_JAACYR010000073.1"/>
</dbReference>
<proteinExistence type="predicted"/>
<evidence type="ECO:0000313" key="1">
    <source>
        <dbReference type="EMBL" id="NDJ91043.1"/>
    </source>
</evidence>
<sequence length="87" mass="9395">MSEYVIERRGGLAGLPAAGRVQADALEPDARAELDRLLDSAASLPGDSGADRYIYVVTRRTPAGETRREIPESLLPQSVTSLVRETI</sequence>
<name>A0A1B8SM10_9MYCO</name>
<dbReference type="Pfam" id="PF20242">
    <property type="entry name" value="Emfourin"/>
    <property type="match status" value="1"/>
</dbReference>
<keyword evidence="3" id="KW-1185">Reference proteome</keyword>